<evidence type="ECO:0000313" key="4">
    <source>
        <dbReference type="EMBL" id="PTR95289.1"/>
    </source>
</evidence>
<feature type="transmembrane region" description="Helical" evidence="2">
    <location>
        <begin position="397"/>
        <end position="419"/>
    </location>
</feature>
<feature type="compositionally biased region" description="Basic and acidic residues" evidence="1">
    <location>
        <begin position="768"/>
        <end position="784"/>
    </location>
</feature>
<dbReference type="InterPro" id="IPR058521">
    <property type="entry name" value="DUF8208"/>
</dbReference>
<keyword evidence="2" id="KW-1133">Transmembrane helix</keyword>
<organism evidence="4 5">
    <name type="scientific">Ligilactobacillus salivarius</name>
    <dbReference type="NCBI Taxonomy" id="1624"/>
    <lineage>
        <taxon>Bacteria</taxon>
        <taxon>Bacillati</taxon>
        <taxon>Bacillota</taxon>
        <taxon>Bacilli</taxon>
        <taxon>Lactobacillales</taxon>
        <taxon>Lactobacillaceae</taxon>
        <taxon>Ligilactobacillus</taxon>
    </lineage>
</organism>
<accession>A0ABD6XEQ1</accession>
<feature type="transmembrane region" description="Helical" evidence="2">
    <location>
        <begin position="181"/>
        <end position="199"/>
    </location>
</feature>
<dbReference type="NCBIfam" id="NF045890">
    <property type="entry name" value="conj_pls20_p028"/>
    <property type="match status" value="1"/>
</dbReference>
<dbReference type="AlphaFoldDB" id="A0ABD6XEQ1"/>
<reference evidence="4 5" key="1">
    <citation type="journal article" date="2018" name="Genome Announc.">
        <title>Fifty-Six Draft Genome Sequences of 10 Lactobacillus Species from 22 Commercial Dietary Supplements.</title>
        <authorList>
            <person name="Gangiredla J."/>
            <person name="Barnaba T.J."/>
            <person name="Mammel M.K."/>
            <person name="Lacher D.W."/>
            <person name="Elkins C.A."/>
            <person name="Lampel K.A."/>
            <person name="Whitehouse C.A."/>
            <person name="Tartera C."/>
        </authorList>
    </citation>
    <scope>NUCLEOTIDE SEQUENCE [LARGE SCALE GENOMIC DNA]</scope>
    <source>
        <strain evidence="4 5">DS11_12</strain>
    </source>
</reference>
<feature type="compositionally biased region" description="Polar residues" evidence="1">
    <location>
        <begin position="636"/>
        <end position="664"/>
    </location>
</feature>
<evidence type="ECO:0000256" key="2">
    <source>
        <dbReference type="SAM" id="Phobius"/>
    </source>
</evidence>
<dbReference type="EMBL" id="QAGV01000007">
    <property type="protein sequence ID" value="PTR95289.1"/>
    <property type="molecule type" value="Genomic_DNA"/>
</dbReference>
<evidence type="ECO:0000313" key="5">
    <source>
        <dbReference type="Proteomes" id="UP000244552"/>
    </source>
</evidence>
<feature type="compositionally biased region" description="Polar residues" evidence="1">
    <location>
        <begin position="583"/>
        <end position="601"/>
    </location>
</feature>
<feature type="domain" description="DUF8208" evidence="3">
    <location>
        <begin position="101"/>
        <end position="481"/>
    </location>
</feature>
<feature type="transmembrane region" description="Helical" evidence="2">
    <location>
        <begin position="343"/>
        <end position="362"/>
    </location>
</feature>
<keyword evidence="2" id="KW-0472">Membrane</keyword>
<feature type="transmembrane region" description="Helical" evidence="2">
    <location>
        <begin position="369"/>
        <end position="385"/>
    </location>
</feature>
<feature type="compositionally biased region" description="Basic and acidic residues" evidence="1">
    <location>
        <begin position="668"/>
        <end position="684"/>
    </location>
</feature>
<dbReference type="Pfam" id="PF26635">
    <property type="entry name" value="DUF8208"/>
    <property type="match status" value="1"/>
</dbReference>
<dbReference type="InterPro" id="IPR058066">
    <property type="entry name" value="pXO2-14_N"/>
</dbReference>
<keyword evidence="2" id="KW-0812">Transmembrane</keyword>
<evidence type="ECO:0000259" key="3">
    <source>
        <dbReference type="Pfam" id="PF26635"/>
    </source>
</evidence>
<evidence type="ECO:0000256" key="1">
    <source>
        <dbReference type="SAM" id="MobiDB-lite"/>
    </source>
</evidence>
<feature type="transmembrane region" description="Helical" evidence="2">
    <location>
        <begin position="481"/>
        <end position="503"/>
    </location>
</feature>
<feature type="transmembrane region" description="Helical" evidence="2">
    <location>
        <begin position="143"/>
        <end position="169"/>
    </location>
</feature>
<sequence length="811" mass="87496">MKNEFKSSRKIFNKIRLPKVKHKKIIWLGLAFLLIFGIFTPITALAADKTSGFTSFDQLMKTVGSFNGTLKEGPPTDAALWYYNHWGQYLKASPVYIALGNGVLGTIAKVLYGFVNGLENIYENLFNLFGLFGYLSDNKQGGIFYTVYHGLQTVGLSLFIMLLVGYIIISLFTSRPKYKDIMVRLITASFIIGALPWGITQFSTAIQKDIGTTIKSKSLGSLAVQPIRNNTVDLKVLAENGFDEKTYPLDSKGYLKNIKKANNITDSKKKVNTSDYVGNVNFSASLGVSDTDVGNSLDKAHKGLKGLFEHEPNSTDDKVIAITEHRFMKSANALENIYPRYRVNWIAVYAQYIVLIVLLLSMSIKIVKSIYEVFFTSVIAPLIAYTEVEGNKKVKELLGAVVGGIAGIFFEVLTLRMTVEILRDLPNLKVFDGLSSWQNWIMAIIIYLGIFFGAMQGITIVERWLGVSTGHNEQMQQMMGAMMLAGVAGGAASGLGHLGAGAASSAASGVSRGTKALPGMARNFANKAAGGIGAAQGVGNKIAQQGLGKTMSSGATNAFNKASKGISNKAEQFKKSGSGIKDSYNQGVKSGSKAVNNNSPSADDVLKGKADPPGPDTSKMSNSPGTSDDAKRQQLEDQATTTYNPDGTKNYQPGANDGANSPANRLNRMNERNDTGGGTSKDDGGNQDDGESGISNQQPPQSSNVDGGINGSQPPQSNGENGTNSSQPPQNNEVNGSQPSQNDGGNGVNKSQPTQPPKNNKHVNQYLNKDKKTNNQYQKSKESFQKAQGKLQQGMMYFNQKSHIQAKEIDE</sequence>
<name>A0ABD6XEQ1_9LACO</name>
<dbReference type="Proteomes" id="UP000244552">
    <property type="component" value="Unassembled WGS sequence"/>
</dbReference>
<protein>
    <recommendedName>
        <fullName evidence="3">DUF8208 domain-containing protein</fullName>
    </recommendedName>
</protein>
<feature type="compositionally biased region" description="Polar residues" evidence="1">
    <location>
        <begin position="693"/>
        <end position="753"/>
    </location>
</feature>
<comment type="caution">
    <text evidence="4">The sequence shown here is derived from an EMBL/GenBank/DDBJ whole genome shotgun (WGS) entry which is preliminary data.</text>
</comment>
<feature type="transmembrane region" description="Helical" evidence="2">
    <location>
        <begin position="440"/>
        <end position="461"/>
    </location>
</feature>
<gene>
    <name evidence="4" type="ORF">DBP89_06625</name>
</gene>
<proteinExistence type="predicted"/>
<feature type="region of interest" description="Disordered" evidence="1">
    <location>
        <begin position="576"/>
        <end position="790"/>
    </location>
</feature>